<feature type="transmembrane region" description="Helical" evidence="1">
    <location>
        <begin position="97"/>
        <end position="121"/>
    </location>
</feature>
<proteinExistence type="predicted"/>
<feature type="transmembrane region" description="Helical" evidence="1">
    <location>
        <begin position="168"/>
        <end position="186"/>
    </location>
</feature>
<accession>A0ABZ0PJA1</accession>
<feature type="transmembrane region" description="Helical" evidence="1">
    <location>
        <begin position="292"/>
        <end position="314"/>
    </location>
</feature>
<keyword evidence="1" id="KW-1133">Transmembrane helix</keyword>
<dbReference type="RefSeq" id="WP_318649778.1">
    <property type="nucleotide sequence ID" value="NZ_CP137852.1"/>
</dbReference>
<dbReference type="EMBL" id="CP137852">
    <property type="protein sequence ID" value="WPB85799.1"/>
    <property type="molecule type" value="Genomic_DNA"/>
</dbReference>
<keyword evidence="1" id="KW-0472">Membrane</keyword>
<keyword evidence="3" id="KW-1185">Reference proteome</keyword>
<evidence type="ECO:0000256" key="1">
    <source>
        <dbReference type="SAM" id="Phobius"/>
    </source>
</evidence>
<dbReference type="PANTHER" id="PTHR40400:SF1">
    <property type="entry name" value="SLR1512 PROTEIN"/>
    <property type="match status" value="1"/>
</dbReference>
<feature type="transmembrane region" description="Helical" evidence="1">
    <location>
        <begin position="127"/>
        <end position="148"/>
    </location>
</feature>
<feature type="transmembrane region" description="Helical" evidence="1">
    <location>
        <begin position="62"/>
        <end position="85"/>
    </location>
</feature>
<reference evidence="2 3" key="1">
    <citation type="submission" date="2023-11" db="EMBL/GenBank/DDBJ databases">
        <title>Arctic aerobic anoxygenic photoheterotroph Sediminicoccus rosea KRV36 adapts its photosynthesis to long days of polar summer.</title>
        <authorList>
            <person name="Tomasch J."/>
            <person name="Kopejtka K."/>
            <person name="Bily T."/>
            <person name="Gardiner A.T."/>
            <person name="Gardian Z."/>
            <person name="Shivaramu S."/>
            <person name="Koblizek M."/>
            <person name="Engelhardt F."/>
            <person name="Kaftan D."/>
        </authorList>
    </citation>
    <scope>NUCLEOTIDE SEQUENCE [LARGE SCALE GENOMIC DNA]</scope>
    <source>
        <strain evidence="2 3">R-30</strain>
    </source>
</reference>
<dbReference type="InterPro" id="IPR010293">
    <property type="entry name" value="Sbt_1"/>
</dbReference>
<organism evidence="2 3">
    <name type="scientific">Sediminicoccus rosea</name>
    <dbReference type="NCBI Taxonomy" id="1225128"/>
    <lineage>
        <taxon>Bacteria</taxon>
        <taxon>Pseudomonadati</taxon>
        <taxon>Pseudomonadota</taxon>
        <taxon>Alphaproteobacteria</taxon>
        <taxon>Acetobacterales</taxon>
        <taxon>Roseomonadaceae</taxon>
        <taxon>Sediminicoccus</taxon>
    </lineage>
</organism>
<dbReference type="Proteomes" id="UP001305521">
    <property type="component" value="Chromosome"/>
</dbReference>
<feature type="transmembrane region" description="Helical" evidence="1">
    <location>
        <begin position="6"/>
        <end position="26"/>
    </location>
</feature>
<feature type="transmembrane region" description="Helical" evidence="1">
    <location>
        <begin position="231"/>
        <end position="255"/>
    </location>
</feature>
<keyword evidence="1" id="KW-0812">Transmembrane</keyword>
<name>A0ABZ0PJA1_9PROT</name>
<feature type="transmembrane region" description="Helical" evidence="1">
    <location>
        <begin position="201"/>
        <end position="219"/>
    </location>
</feature>
<evidence type="ECO:0000313" key="3">
    <source>
        <dbReference type="Proteomes" id="UP001305521"/>
    </source>
</evidence>
<evidence type="ECO:0000313" key="2">
    <source>
        <dbReference type="EMBL" id="WPB85799.1"/>
    </source>
</evidence>
<feature type="transmembrane region" description="Helical" evidence="1">
    <location>
        <begin position="261"/>
        <end position="280"/>
    </location>
</feature>
<sequence>MSSFLSLIPPPVMFFALGFGAGAVRAELSVPEALARSLSLYLMVAIGLKGGAALAMPGASEGLWAALTAGILLSFLLPLPAFLLLRLGTKLDRETAAAVSGHYGSVSVVTFAAASGTLVTLGVPQEGFMPAVLAVMETPAILTALLLARLGGGGDAPKLNARKLAREVLLNGPVVLLMGSFLIGYLAGEPGRRQLAPFTEALFPGALCLFLLEMGLMAVRQLRAGGKGLPVALIGFGILMPLIGGAAGLVTGQFIGLSTGGVALFAVLAGSASYIAVPAAMRLALPRADAGIYVTLSVAISFPFNILVGIPLWIRLAGVGT</sequence>
<dbReference type="PANTHER" id="PTHR40400">
    <property type="entry name" value="SLR1512 PROTEIN"/>
    <property type="match status" value="1"/>
</dbReference>
<dbReference type="Pfam" id="PF05982">
    <property type="entry name" value="Sbt_1"/>
    <property type="match status" value="1"/>
</dbReference>
<protein>
    <submittedName>
        <fullName evidence="2">Sodium-dependent bicarbonate transport family permease</fullName>
    </submittedName>
</protein>
<gene>
    <name evidence="2" type="ORF">R9Z33_02745</name>
</gene>
<feature type="transmembrane region" description="Helical" evidence="1">
    <location>
        <begin position="38"/>
        <end position="56"/>
    </location>
</feature>